<evidence type="ECO:0000313" key="3">
    <source>
        <dbReference type="EMBL" id="PTB92612.1"/>
    </source>
</evidence>
<dbReference type="EMBL" id="PYVU01000209">
    <property type="protein sequence ID" value="PTB92612.1"/>
    <property type="molecule type" value="Genomic_DNA"/>
</dbReference>
<dbReference type="InterPro" id="IPR036866">
    <property type="entry name" value="RibonucZ/Hydroxyglut_hydro"/>
</dbReference>
<proteinExistence type="predicted"/>
<sequence length="376" mass="43597">MKFLKKFLKGLLIVLAFFIIVFYMIKYLHPPIGKAPEQSAMQASEYYANGKFQNSIETASADFKQMPKILKEYWNRKAEKSPTEAYQFEETGKEKLEQDTSNTVYFNWLGHAAILMYKNGKYILADPMLSERASPFSFLGPKRFSPSPIAAEDLPELEAVVISHDHYDHLDYETIKKIKDKTKYFYVPLGVASSLEYWGVPTEKIKEFTWYDSFQQSDNIKITATPARHFSGRLFSQNNTFWASWVIEWGDDKIYFGGDTGIFDRFAEIDEKLGPFIIAFMPIGAYNQAWHDIHMDPAEATDAFQQMRADKLYPIHWGTFDLALHSWYEPIQTLQSIAQAKNLPLISTPQGQWFSAEENNFDLNWWSQYSSILNTK</sequence>
<keyword evidence="1" id="KW-0812">Transmembrane</keyword>
<gene>
    <name evidence="3" type="ORF">C9994_13790</name>
</gene>
<dbReference type="Proteomes" id="UP000240608">
    <property type="component" value="Unassembled WGS sequence"/>
</dbReference>
<keyword evidence="1" id="KW-0472">Membrane</keyword>
<dbReference type="PIRSF" id="PIRSF038896">
    <property type="entry name" value="NAPE-PLD"/>
    <property type="match status" value="1"/>
</dbReference>
<feature type="transmembrane region" description="Helical" evidence="1">
    <location>
        <begin position="7"/>
        <end position="25"/>
    </location>
</feature>
<dbReference type="GO" id="GO:0008270">
    <property type="term" value="F:zinc ion binding"/>
    <property type="evidence" value="ECO:0007669"/>
    <property type="project" value="InterPro"/>
</dbReference>
<evidence type="ECO:0000259" key="2">
    <source>
        <dbReference type="Pfam" id="PF12706"/>
    </source>
</evidence>
<name>A0A2T4DFT9_9BACT</name>
<dbReference type="InterPro" id="IPR024884">
    <property type="entry name" value="NAPE-PLD"/>
</dbReference>
<comment type="caution">
    <text evidence="3">The sequence shown here is derived from an EMBL/GenBank/DDBJ whole genome shotgun (WGS) entry which is preliminary data.</text>
</comment>
<dbReference type="SUPFAM" id="SSF56281">
    <property type="entry name" value="Metallo-hydrolase/oxidoreductase"/>
    <property type="match status" value="1"/>
</dbReference>
<evidence type="ECO:0000313" key="4">
    <source>
        <dbReference type="Proteomes" id="UP000240608"/>
    </source>
</evidence>
<dbReference type="GO" id="GO:0005737">
    <property type="term" value="C:cytoplasm"/>
    <property type="evidence" value="ECO:0007669"/>
    <property type="project" value="TreeGrafter"/>
</dbReference>
<protein>
    <recommendedName>
        <fullName evidence="2">Metallo-beta-lactamase domain-containing protein</fullName>
    </recommendedName>
</protein>
<dbReference type="Pfam" id="PF12706">
    <property type="entry name" value="Lactamase_B_2"/>
    <property type="match status" value="1"/>
</dbReference>
<keyword evidence="1" id="KW-1133">Transmembrane helix</keyword>
<dbReference type="Gene3D" id="3.60.15.10">
    <property type="entry name" value="Ribonuclease Z/Hydroxyacylglutathione hydrolase-like"/>
    <property type="match status" value="1"/>
</dbReference>
<organism evidence="3 4">
    <name type="scientific">Marivirga lumbricoides</name>
    <dbReference type="NCBI Taxonomy" id="1046115"/>
    <lineage>
        <taxon>Bacteria</taxon>
        <taxon>Pseudomonadati</taxon>
        <taxon>Bacteroidota</taxon>
        <taxon>Cytophagia</taxon>
        <taxon>Cytophagales</taxon>
        <taxon>Marivirgaceae</taxon>
        <taxon>Marivirga</taxon>
    </lineage>
</organism>
<evidence type="ECO:0000256" key="1">
    <source>
        <dbReference type="SAM" id="Phobius"/>
    </source>
</evidence>
<feature type="domain" description="Metallo-beta-lactamase" evidence="2">
    <location>
        <begin position="123"/>
        <end position="317"/>
    </location>
</feature>
<accession>A0A2T4DFT9</accession>
<dbReference type="InterPro" id="IPR001279">
    <property type="entry name" value="Metallo-B-lactamas"/>
</dbReference>
<dbReference type="PANTHER" id="PTHR15032">
    <property type="entry name" value="N-ACYL-PHOSPHATIDYLETHANOLAMINE-HYDROLYZING PHOSPHOLIPASE D"/>
    <property type="match status" value="1"/>
</dbReference>
<reference evidence="3 4" key="1">
    <citation type="submission" date="2018-03" db="EMBL/GenBank/DDBJ databases">
        <title>Cross-interface Injection: A General Nanoliter Liquid Handling Method Applied to Single Cells Genome Amplification Automated Nanoliter Liquid Handling Applied to Single Cell Multiple Displacement Amplification.</title>
        <authorList>
            <person name="Yun J."/>
            <person name="Xu P."/>
            <person name="Xu J."/>
            <person name="Dai X."/>
            <person name="Wang Y."/>
            <person name="Zheng X."/>
            <person name="Cao C."/>
            <person name="Yi Q."/>
            <person name="Zhu Y."/>
            <person name="Wang L."/>
            <person name="Dong Z."/>
            <person name="Huang Y."/>
            <person name="Huang L."/>
            <person name="Du W."/>
        </authorList>
    </citation>
    <scope>NUCLEOTIDE SEQUENCE [LARGE SCALE GENOMIC DNA]</scope>
    <source>
        <strain evidence="3 4">Z-D1-2</strain>
    </source>
</reference>
<dbReference type="AlphaFoldDB" id="A0A2T4DFT9"/>
<dbReference type="GO" id="GO:0070290">
    <property type="term" value="F:N-acylphosphatidylethanolamine-specific phospholipase D activity"/>
    <property type="evidence" value="ECO:0007669"/>
    <property type="project" value="InterPro"/>
</dbReference>
<dbReference type="PANTHER" id="PTHR15032:SF4">
    <property type="entry name" value="N-ACYL-PHOSPHATIDYLETHANOLAMINE-HYDROLYZING PHOSPHOLIPASE D"/>
    <property type="match status" value="1"/>
</dbReference>